<evidence type="ECO:0000313" key="3">
    <source>
        <dbReference type="EMBL" id="AFZ80716.1"/>
    </source>
</evidence>
<dbReference type="Proteomes" id="UP000031512">
    <property type="component" value="Chromosome 3"/>
</dbReference>
<evidence type="ECO:0000256" key="2">
    <source>
        <dbReference type="SAM" id="SignalP"/>
    </source>
</evidence>
<dbReference type="EMBL" id="CP001670">
    <property type="protein sequence ID" value="AFZ80716.1"/>
    <property type="molecule type" value="Genomic_DNA"/>
</dbReference>
<dbReference type="AlphaFoldDB" id="L0B0C4"/>
<evidence type="ECO:0000256" key="1">
    <source>
        <dbReference type="SAM" id="MobiDB-lite"/>
    </source>
</evidence>
<proteinExistence type="predicted"/>
<feature type="signal peptide" evidence="2">
    <location>
        <begin position="1"/>
        <end position="20"/>
    </location>
</feature>
<organism evidence="3 4">
    <name type="scientific">Theileria equi strain WA</name>
    <dbReference type="NCBI Taxonomy" id="1537102"/>
    <lineage>
        <taxon>Eukaryota</taxon>
        <taxon>Sar</taxon>
        <taxon>Alveolata</taxon>
        <taxon>Apicomplexa</taxon>
        <taxon>Aconoidasida</taxon>
        <taxon>Piroplasmida</taxon>
        <taxon>Theileriidae</taxon>
        <taxon>Theileria</taxon>
    </lineage>
</organism>
<feature type="compositionally biased region" description="Polar residues" evidence="1">
    <location>
        <begin position="139"/>
        <end position="157"/>
    </location>
</feature>
<dbReference type="KEGG" id="beq:BEWA_001230"/>
<evidence type="ECO:0000313" key="4">
    <source>
        <dbReference type="Proteomes" id="UP000031512"/>
    </source>
</evidence>
<dbReference type="VEuPathDB" id="PiroplasmaDB:BEWA_001230"/>
<dbReference type="RefSeq" id="XP_004830382.1">
    <property type="nucleotide sequence ID" value="XM_004830325.1"/>
</dbReference>
<dbReference type="GeneID" id="15804721"/>
<keyword evidence="4" id="KW-1185">Reference proteome</keyword>
<reference evidence="3 4" key="1">
    <citation type="journal article" date="2012" name="BMC Genomics">
        <title>Comparative genomic analysis and phylogenetic position of Theileria equi.</title>
        <authorList>
            <person name="Kappmeyer L.S."/>
            <person name="Thiagarajan M."/>
            <person name="Herndon D.R."/>
            <person name="Ramsay J.D."/>
            <person name="Caler E."/>
            <person name="Djikeng A."/>
            <person name="Gillespie J.J."/>
            <person name="Lau A.O."/>
            <person name="Roalson E.H."/>
            <person name="Silva J.C."/>
            <person name="Silva M.G."/>
            <person name="Suarez C.E."/>
            <person name="Ueti M.W."/>
            <person name="Nene V.M."/>
            <person name="Mealey R.H."/>
            <person name="Knowles D.P."/>
            <person name="Brayton K.A."/>
        </authorList>
    </citation>
    <scope>NUCLEOTIDE SEQUENCE [LARGE SCALE GENOMIC DNA]</scope>
    <source>
        <strain evidence="3 4">WA</strain>
    </source>
</reference>
<sequence length="193" mass="21354">MSDNEMIIAVLYILLTIASCYLGDPKPIDVDIRKIDKSLFNMQVLEMNGISYTRYLSTPGNIVIKLMDGDQLIWDGKTLENAASMFSVDNLNANTVVITTHGEVETIYNKTPNGWEKGISKDGGFKVEVLKHSVDVPDNSANSIKPNNQTSNQNSHPTIQVHSEILNKMTESSSEVALTAISYVIAIITIYSW</sequence>
<accession>L0B0C4</accession>
<protein>
    <submittedName>
        <fullName evidence="3">Signal peptide-containing protein</fullName>
    </submittedName>
</protein>
<gene>
    <name evidence="3" type="ORF">BEWA_001230</name>
</gene>
<dbReference type="InterPro" id="IPR007480">
    <property type="entry name" value="DUF529"/>
</dbReference>
<dbReference type="Pfam" id="PF04385">
    <property type="entry name" value="FAINT"/>
    <property type="match status" value="1"/>
</dbReference>
<name>L0B0C4_THEEQ</name>
<keyword evidence="2" id="KW-0732">Signal</keyword>
<feature type="chain" id="PRO_5003939997" evidence="2">
    <location>
        <begin position="21"/>
        <end position="193"/>
    </location>
</feature>
<feature type="region of interest" description="Disordered" evidence="1">
    <location>
        <begin position="137"/>
        <end position="157"/>
    </location>
</feature>